<dbReference type="Gene3D" id="3.30.710.10">
    <property type="entry name" value="Potassium Channel Kv1.1, Chain A"/>
    <property type="match status" value="1"/>
</dbReference>
<reference evidence="3 4" key="1">
    <citation type="submission" date="2024-04" db="EMBL/GenBank/DDBJ databases">
        <title>Phyllosticta paracitricarpa is synonymous to the EU quarantine fungus P. citricarpa based on phylogenomic analyses.</title>
        <authorList>
            <consortium name="Lawrence Berkeley National Laboratory"/>
            <person name="Van Ingen-Buijs V.A."/>
            <person name="Van Westerhoven A.C."/>
            <person name="Haridas S."/>
            <person name="Skiadas P."/>
            <person name="Martin F."/>
            <person name="Groenewald J.Z."/>
            <person name="Crous P.W."/>
            <person name="Seidl M.F."/>
        </authorList>
    </citation>
    <scope>NUCLEOTIDE SEQUENCE [LARGE SCALE GENOMIC DNA]</scope>
    <source>
        <strain evidence="3 4">CBS 123374</strain>
    </source>
</reference>
<dbReference type="Proteomes" id="UP001492380">
    <property type="component" value="Unassembled WGS sequence"/>
</dbReference>
<keyword evidence="4" id="KW-1185">Reference proteome</keyword>
<dbReference type="InterPro" id="IPR000210">
    <property type="entry name" value="BTB/POZ_dom"/>
</dbReference>
<name>A0ABR1YA84_9PEZI</name>
<organism evidence="3 4">
    <name type="scientific">Phyllosticta capitalensis</name>
    <dbReference type="NCBI Taxonomy" id="121624"/>
    <lineage>
        <taxon>Eukaryota</taxon>
        <taxon>Fungi</taxon>
        <taxon>Dikarya</taxon>
        <taxon>Ascomycota</taxon>
        <taxon>Pezizomycotina</taxon>
        <taxon>Dothideomycetes</taxon>
        <taxon>Dothideomycetes incertae sedis</taxon>
        <taxon>Botryosphaeriales</taxon>
        <taxon>Phyllostictaceae</taxon>
        <taxon>Phyllosticta</taxon>
    </lineage>
</organism>
<evidence type="ECO:0000259" key="2">
    <source>
        <dbReference type="PROSITE" id="PS50097"/>
    </source>
</evidence>
<accession>A0ABR1YA84</accession>
<dbReference type="Pfam" id="PF00651">
    <property type="entry name" value="BTB"/>
    <property type="match status" value="1"/>
</dbReference>
<gene>
    <name evidence="3" type="ORF">HDK90DRAFT_529339</name>
</gene>
<evidence type="ECO:0000256" key="1">
    <source>
        <dbReference type="SAM" id="MobiDB-lite"/>
    </source>
</evidence>
<sequence>MSDTEAQPTTSDGSKKRKIEKPVENELIERKFSDALRSRTIKIVTRQGHEFFVHEELLCRESDKFKKQLRGQFKEAETGVITDVDESPELLGLFFEYLYGGGQLRSSEMSHDWELVILARLYCMAERLCATNFQNEVLWKFSMLCGNHPDYKILDWETIQLLLVCHTELPARPENDYHLRQQVLWIAATRLSGLKNIPEFRKMILDDHPDLGGQILMFMGTRDPRKKPDSNVQKPKSRFEPQMKFTSQVLDDLDARMDELTNSGVRVGD</sequence>
<feature type="region of interest" description="Disordered" evidence="1">
    <location>
        <begin position="222"/>
        <end position="241"/>
    </location>
</feature>
<feature type="compositionally biased region" description="Polar residues" evidence="1">
    <location>
        <begin position="1"/>
        <end position="12"/>
    </location>
</feature>
<dbReference type="EMBL" id="JBBWRZ010000014">
    <property type="protein sequence ID" value="KAK8223207.1"/>
    <property type="molecule type" value="Genomic_DNA"/>
</dbReference>
<dbReference type="SUPFAM" id="SSF54695">
    <property type="entry name" value="POZ domain"/>
    <property type="match status" value="1"/>
</dbReference>
<protein>
    <recommendedName>
        <fullName evidence="2">BTB domain-containing protein</fullName>
    </recommendedName>
</protein>
<evidence type="ECO:0000313" key="4">
    <source>
        <dbReference type="Proteomes" id="UP001492380"/>
    </source>
</evidence>
<evidence type="ECO:0000313" key="3">
    <source>
        <dbReference type="EMBL" id="KAK8223207.1"/>
    </source>
</evidence>
<proteinExistence type="predicted"/>
<dbReference type="PANTHER" id="PTHR47843">
    <property type="entry name" value="BTB DOMAIN-CONTAINING PROTEIN-RELATED"/>
    <property type="match status" value="1"/>
</dbReference>
<feature type="domain" description="BTB" evidence="2">
    <location>
        <begin position="39"/>
        <end position="101"/>
    </location>
</feature>
<dbReference type="InterPro" id="IPR011333">
    <property type="entry name" value="SKP1/BTB/POZ_sf"/>
</dbReference>
<feature type="region of interest" description="Disordered" evidence="1">
    <location>
        <begin position="1"/>
        <end position="20"/>
    </location>
</feature>
<comment type="caution">
    <text evidence="3">The sequence shown here is derived from an EMBL/GenBank/DDBJ whole genome shotgun (WGS) entry which is preliminary data.</text>
</comment>
<dbReference type="CDD" id="cd18186">
    <property type="entry name" value="BTB_POZ_ZBTB_KLHL-like"/>
    <property type="match status" value="1"/>
</dbReference>
<dbReference type="PROSITE" id="PS50097">
    <property type="entry name" value="BTB"/>
    <property type="match status" value="1"/>
</dbReference>